<dbReference type="EMBL" id="JAEAOA010001703">
    <property type="protein sequence ID" value="KAK3590398.1"/>
    <property type="molecule type" value="Genomic_DNA"/>
</dbReference>
<dbReference type="Proteomes" id="UP001195483">
    <property type="component" value="Unassembled WGS sequence"/>
</dbReference>
<feature type="compositionally biased region" description="Polar residues" evidence="1">
    <location>
        <begin position="373"/>
        <end position="382"/>
    </location>
</feature>
<feature type="compositionally biased region" description="Polar residues" evidence="1">
    <location>
        <begin position="244"/>
        <end position="253"/>
    </location>
</feature>
<feature type="region of interest" description="Disordered" evidence="1">
    <location>
        <begin position="242"/>
        <end position="268"/>
    </location>
</feature>
<gene>
    <name evidence="2" type="ORF">CHS0354_028508</name>
</gene>
<organism evidence="2 3">
    <name type="scientific">Potamilus streckersoni</name>
    <dbReference type="NCBI Taxonomy" id="2493646"/>
    <lineage>
        <taxon>Eukaryota</taxon>
        <taxon>Metazoa</taxon>
        <taxon>Spiralia</taxon>
        <taxon>Lophotrochozoa</taxon>
        <taxon>Mollusca</taxon>
        <taxon>Bivalvia</taxon>
        <taxon>Autobranchia</taxon>
        <taxon>Heteroconchia</taxon>
        <taxon>Palaeoheterodonta</taxon>
        <taxon>Unionida</taxon>
        <taxon>Unionoidea</taxon>
        <taxon>Unionidae</taxon>
        <taxon>Ambleminae</taxon>
        <taxon>Lampsilini</taxon>
        <taxon>Potamilus</taxon>
    </lineage>
</organism>
<evidence type="ECO:0000256" key="1">
    <source>
        <dbReference type="SAM" id="MobiDB-lite"/>
    </source>
</evidence>
<accession>A0AAE0VTU0</accession>
<evidence type="ECO:0000313" key="2">
    <source>
        <dbReference type="EMBL" id="KAK3590398.1"/>
    </source>
</evidence>
<comment type="caution">
    <text evidence="2">The sequence shown here is derived from an EMBL/GenBank/DDBJ whole genome shotgun (WGS) entry which is preliminary data.</text>
</comment>
<dbReference type="PANTHER" id="PTHR35378">
    <property type="entry name" value="UNNAMED PRODUCT"/>
    <property type="match status" value="1"/>
</dbReference>
<keyword evidence="3" id="KW-1185">Reference proteome</keyword>
<reference evidence="2" key="3">
    <citation type="submission" date="2023-05" db="EMBL/GenBank/DDBJ databases">
        <authorList>
            <person name="Smith C.H."/>
        </authorList>
    </citation>
    <scope>NUCLEOTIDE SEQUENCE</scope>
    <source>
        <strain evidence="2">CHS0354</strain>
        <tissue evidence="2">Mantle</tissue>
    </source>
</reference>
<sequence>MRFKPSEIRYSQDSISCTFTGRHWGKKIGKTLDNLVDGKISVDDIPRISVIFRNEKWFTCDNRRLWVFKHFELLGGSTHISATETTYLNISKLTTDNEGTAIRVRGSPGGTWYSKYSQNPTKYRNYLRNPNFNPYSDPPAHTASSDAEYFRSGLPTRSYQSSLQMQATNYCRYDKELTEIRNNTETTRALFGFQQQPIVRYQSTDYTTEMISRSTSMTTKLAINSSLLPLSNYQIIQQSSSSITETQRPISETSVKETRQVSDVSSSDSTEVALGTRTYLVSDAGIAAQPVHKSAPSTFTTGVISIQNVSDRTKTSVPTSKATLTSSLHQTYLLSTPEDSLRNSRLASTLLGSNSSGKNYLVPNEIGISLVNQRSNKHMTSSSEKEPASKKRKYSFVTKPVGSFDRNKSADISRPSFGSSMSAMRTANIKGRALKTASKVKPASRQLFATNITVIQNQYHRKTPALVMLDISKIRYTKDAIEYPLSDDRQSEVQRRLQDLLQASNPKPLEVYKAYDLYWLKEENDVLWTLLNIMQDRLVWGQTSHKVKALVTEDNDAFLDFMRKEKPWLQICDILQLGQNIEIIE</sequence>
<protein>
    <submittedName>
        <fullName evidence="2">Uncharacterized protein</fullName>
    </submittedName>
</protein>
<feature type="region of interest" description="Disordered" evidence="1">
    <location>
        <begin position="373"/>
        <end position="394"/>
    </location>
</feature>
<name>A0AAE0VTU0_9BIVA</name>
<reference evidence="2" key="1">
    <citation type="journal article" date="2021" name="Genome Biol. Evol.">
        <title>A High-Quality Reference Genome for a Parasitic Bivalve with Doubly Uniparental Inheritance (Bivalvia: Unionida).</title>
        <authorList>
            <person name="Smith C.H."/>
        </authorList>
    </citation>
    <scope>NUCLEOTIDE SEQUENCE</scope>
    <source>
        <strain evidence="2">CHS0354</strain>
    </source>
</reference>
<evidence type="ECO:0000313" key="3">
    <source>
        <dbReference type="Proteomes" id="UP001195483"/>
    </source>
</evidence>
<dbReference type="AlphaFoldDB" id="A0AAE0VTU0"/>
<reference evidence="2" key="2">
    <citation type="journal article" date="2021" name="Genome Biol. Evol.">
        <title>Developing a high-quality reference genome for a parasitic bivalve with doubly uniparental inheritance (Bivalvia: Unionida).</title>
        <authorList>
            <person name="Smith C.H."/>
        </authorList>
    </citation>
    <scope>NUCLEOTIDE SEQUENCE</scope>
    <source>
        <strain evidence="2">CHS0354</strain>
        <tissue evidence="2">Mantle</tissue>
    </source>
</reference>
<dbReference type="PANTHER" id="PTHR35378:SF1">
    <property type="entry name" value="C2H2-TYPE DOMAIN-CONTAINING PROTEIN"/>
    <property type="match status" value="1"/>
</dbReference>
<proteinExistence type="predicted"/>